<dbReference type="Gene3D" id="2.40.128.290">
    <property type="entry name" value="Uncharacterised protein Atu4866, PF11512"/>
    <property type="match status" value="1"/>
</dbReference>
<dbReference type="AlphaFoldDB" id="A0A9W6UII0"/>
<comment type="caution">
    <text evidence="2">The sequence shown here is derived from an EMBL/GenBank/DDBJ whole genome shotgun (WGS) entry which is preliminary data.</text>
</comment>
<evidence type="ECO:0000313" key="2">
    <source>
        <dbReference type="EMBL" id="GLU47075.1"/>
    </source>
</evidence>
<feature type="compositionally biased region" description="Low complexity" evidence="1">
    <location>
        <begin position="77"/>
        <end position="87"/>
    </location>
</feature>
<organism evidence="2 3">
    <name type="scientific">Nocardiopsis ansamitocini</name>
    <dbReference type="NCBI Taxonomy" id="1670832"/>
    <lineage>
        <taxon>Bacteria</taxon>
        <taxon>Bacillati</taxon>
        <taxon>Actinomycetota</taxon>
        <taxon>Actinomycetes</taxon>
        <taxon>Streptosporangiales</taxon>
        <taxon>Nocardiopsidaceae</taxon>
        <taxon>Nocardiopsis</taxon>
    </lineage>
</organism>
<keyword evidence="3" id="KW-1185">Reference proteome</keyword>
<accession>A0A9W6UII0</accession>
<protein>
    <submittedName>
        <fullName evidence="2">Uncharacterized protein</fullName>
    </submittedName>
</protein>
<reference evidence="2" key="1">
    <citation type="submission" date="2023-02" db="EMBL/GenBank/DDBJ databases">
        <title>Nocardiopsis ansamitocini NBRC 112285.</title>
        <authorList>
            <person name="Ichikawa N."/>
            <person name="Sato H."/>
            <person name="Tonouchi N."/>
        </authorList>
    </citation>
    <scope>NUCLEOTIDE SEQUENCE</scope>
    <source>
        <strain evidence="2">NBRC 112285</strain>
    </source>
</reference>
<dbReference type="Pfam" id="PF11512">
    <property type="entry name" value="Atu4866"/>
    <property type="match status" value="1"/>
</dbReference>
<evidence type="ECO:0000256" key="1">
    <source>
        <dbReference type="SAM" id="MobiDB-lite"/>
    </source>
</evidence>
<feature type="region of interest" description="Disordered" evidence="1">
    <location>
        <begin position="1"/>
        <end position="40"/>
    </location>
</feature>
<dbReference type="InterPro" id="IPR020955">
    <property type="entry name" value="Uncharacterised_Atu4866"/>
</dbReference>
<name>A0A9W6UII0_9ACTN</name>
<feature type="compositionally biased region" description="Basic residues" evidence="1">
    <location>
        <begin position="13"/>
        <end position="26"/>
    </location>
</feature>
<sequence>MTGPFPGCDPTRGNRKATRMSRKTKRGSREPCSRFPEGPGTVARLGALTVLLLAATFVATACGNEAGSAPEAGVAGPTTSPEPTTEEVTTMEAHPYVGMWVTADNRIRQELLPNGRYDEARGQRESAYTGRYEVTGSRIEYWDDTGFTADGEFDGDVLHHAGYVFYREGSESHREAGTG</sequence>
<gene>
    <name evidence="2" type="ORF">Nans01_14260</name>
</gene>
<feature type="region of interest" description="Disordered" evidence="1">
    <location>
        <begin position="67"/>
        <end position="87"/>
    </location>
</feature>
<proteinExistence type="predicted"/>
<dbReference type="Proteomes" id="UP001165092">
    <property type="component" value="Unassembled WGS sequence"/>
</dbReference>
<dbReference type="EMBL" id="BSQG01000002">
    <property type="protein sequence ID" value="GLU47075.1"/>
    <property type="molecule type" value="Genomic_DNA"/>
</dbReference>
<dbReference type="InterPro" id="IPR038646">
    <property type="entry name" value="Atu4866-like_sf"/>
</dbReference>
<evidence type="ECO:0000313" key="3">
    <source>
        <dbReference type="Proteomes" id="UP001165092"/>
    </source>
</evidence>